<dbReference type="Gene3D" id="3.40.1350.10">
    <property type="match status" value="1"/>
</dbReference>
<dbReference type="SUPFAM" id="SSF53032">
    <property type="entry name" value="tRNA-intron endonuclease catalytic domain-like"/>
    <property type="match status" value="1"/>
</dbReference>
<dbReference type="PROSITE" id="PS52002">
    <property type="entry name" value="SM"/>
    <property type="match status" value="1"/>
</dbReference>
<dbReference type="InterPro" id="IPR036167">
    <property type="entry name" value="tRNA_intron_Endo_cat-like_sf"/>
</dbReference>
<dbReference type="EC" id="4.6.1.16" evidence="4"/>
<dbReference type="GO" id="GO:0046540">
    <property type="term" value="C:U4/U6 x U5 tri-snRNP complex"/>
    <property type="evidence" value="ECO:0007669"/>
    <property type="project" value="TreeGrafter"/>
</dbReference>
<dbReference type="InterPro" id="IPR006677">
    <property type="entry name" value="tRNA_intron_Endonuc_cat-like"/>
</dbReference>
<comment type="catalytic activity">
    <reaction evidence="11">
        <text>pretRNA = a 3'-half-tRNA molecule with a 5'-OH end + a 5'-half-tRNA molecule with a 2',3'-cyclic phosphate end + an intron with a 2',3'-cyclic phosphate and a 5'-hydroxyl terminus.</text>
        <dbReference type="EC" id="4.6.1.16"/>
    </reaction>
</comment>
<keyword evidence="6" id="KW-0747">Spliceosome</keyword>
<evidence type="ECO:0000256" key="8">
    <source>
        <dbReference type="ARBA" id="ARBA00023187"/>
    </source>
</evidence>
<evidence type="ECO:0000256" key="10">
    <source>
        <dbReference type="ARBA" id="ARBA00023274"/>
    </source>
</evidence>
<dbReference type="Pfam" id="PF01423">
    <property type="entry name" value="LSM"/>
    <property type="match status" value="1"/>
</dbReference>
<dbReference type="Proteomes" id="UP000095287">
    <property type="component" value="Unplaced"/>
</dbReference>
<dbReference type="GO" id="GO:0000213">
    <property type="term" value="F:tRNA-intron lyase activity"/>
    <property type="evidence" value="ECO:0007669"/>
    <property type="project" value="UniProtKB-EC"/>
</dbReference>
<dbReference type="CDD" id="cd01725">
    <property type="entry name" value="LSm2"/>
    <property type="match status" value="1"/>
</dbReference>
<evidence type="ECO:0000256" key="12">
    <source>
        <dbReference type="ARBA" id="ARBA00067755"/>
    </source>
</evidence>
<dbReference type="AlphaFoldDB" id="A0A1I7YMZ9"/>
<evidence type="ECO:0000256" key="4">
    <source>
        <dbReference type="ARBA" id="ARBA00012573"/>
    </source>
</evidence>
<dbReference type="WBParaSite" id="L893_g17942.t1">
    <property type="protein sequence ID" value="L893_g17942.t1"/>
    <property type="gene ID" value="L893_g17942"/>
</dbReference>
<evidence type="ECO:0000256" key="7">
    <source>
        <dbReference type="ARBA" id="ARBA00022884"/>
    </source>
</evidence>
<dbReference type="CDD" id="cd22363">
    <property type="entry name" value="tRNA-intron_lyase_C"/>
    <property type="match status" value="1"/>
</dbReference>
<evidence type="ECO:0000256" key="2">
    <source>
        <dbReference type="ARBA" id="ARBA00006850"/>
    </source>
</evidence>
<dbReference type="SUPFAM" id="SSF50182">
    <property type="entry name" value="Sm-like ribonucleoproteins"/>
    <property type="match status" value="1"/>
</dbReference>
<evidence type="ECO:0000256" key="3">
    <source>
        <dbReference type="ARBA" id="ARBA00008078"/>
    </source>
</evidence>
<dbReference type="GO" id="GO:0071013">
    <property type="term" value="C:catalytic step 2 spliceosome"/>
    <property type="evidence" value="ECO:0007669"/>
    <property type="project" value="TreeGrafter"/>
</dbReference>
<evidence type="ECO:0000256" key="6">
    <source>
        <dbReference type="ARBA" id="ARBA00022728"/>
    </source>
</evidence>
<dbReference type="GO" id="GO:0006388">
    <property type="term" value="P:tRNA splicing, via endonucleolytic cleavage and ligation"/>
    <property type="evidence" value="ECO:0007669"/>
    <property type="project" value="InterPro"/>
</dbReference>
<keyword evidence="9" id="KW-0539">Nucleus</keyword>
<dbReference type="InterPro" id="IPR010920">
    <property type="entry name" value="LSM_dom_sf"/>
</dbReference>
<evidence type="ECO:0000259" key="15">
    <source>
        <dbReference type="PROSITE" id="PS52002"/>
    </source>
</evidence>
<accession>A0A1I7YMZ9</accession>
<evidence type="ECO:0000256" key="11">
    <source>
        <dbReference type="ARBA" id="ARBA00034031"/>
    </source>
</evidence>
<organism evidence="16 17">
    <name type="scientific">Steinernema glaseri</name>
    <dbReference type="NCBI Taxonomy" id="37863"/>
    <lineage>
        <taxon>Eukaryota</taxon>
        <taxon>Metazoa</taxon>
        <taxon>Ecdysozoa</taxon>
        <taxon>Nematoda</taxon>
        <taxon>Chromadorea</taxon>
        <taxon>Rhabditida</taxon>
        <taxon>Tylenchina</taxon>
        <taxon>Panagrolaimomorpha</taxon>
        <taxon>Strongyloidoidea</taxon>
        <taxon>Steinernematidae</taxon>
        <taxon>Steinernema</taxon>
    </lineage>
</organism>
<keyword evidence="10" id="KW-0687">Ribonucleoprotein</keyword>
<dbReference type="FunFam" id="2.30.30.100:FF:000009">
    <property type="entry name" value="U6 snRNA-associated Sm-like protein LSm2"/>
    <property type="match status" value="1"/>
</dbReference>
<comment type="similarity">
    <text evidence="3">Belongs to the tRNA-intron endonuclease family.</text>
</comment>
<feature type="domain" description="Sm" evidence="15">
    <location>
        <begin position="443"/>
        <end position="517"/>
    </location>
</feature>
<evidence type="ECO:0000313" key="17">
    <source>
        <dbReference type="WBParaSite" id="L893_g17942.t1"/>
    </source>
</evidence>
<dbReference type="InterPro" id="IPR006676">
    <property type="entry name" value="tRNA_splic"/>
</dbReference>
<evidence type="ECO:0000256" key="5">
    <source>
        <dbReference type="ARBA" id="ARBA00022664"/>
    </source>
</evidence>
<dbReference type="GO" id="GO:0005688">
    <property type="term" value="C:U6 snRNP"/>
    <property type="evidence" value="ECO:0007669"/>
    <property type="project" value="TreeGrafter"/>
</dbReference>
<dbReference type="InterPro" id="IPR059049">
    <property type="entry name" value="TSEN34_N"/>
</dbReference>
<dbReference type="Gene3D" id="2.30.30.100">
    <property type="match status" value="1"/>
</dbReference>
<dbReference type="InterPro" id="IPR011856">
    <property type="entry name" value="tRNA_endonuc-like_dom_sf"/>
</dbReference>
<evidence type="ECO:0000313" key="16">
    <source>
        <dbReference type="Proteomes" id="UP000095287"/>
    </source>
</evidence>
<dbReference type="GO" id="GO:0071011">
    <property type="term" value="C:precatalytic spliceosome"/>
    <property type="evidence" value="ECO:0007669"/>
    <property type="project" value="TreeGrafter"/>
</dbReference>
<reference evidence="17" key="1">
    <citation type="submission" date="2016-11" db="UniProtKB">
        <authorList>
            <consortium name="WormBaseParasite"/>
        </authorList>
    </citation>
    <scope>IDENTIFICATION</scope>
</reference>
<evidence type="ECO:0000256" key="1">
    <source>
        <dbReference type="ARBA" id="ARBA00004123"/>
    </source>
</evidence>
<comment type="subcellular location">
    <subcellularLocation>
        <location evidence="1">Nucleus</location>
    </subcellularLocation>
</comment>
<dbReference type="NCBIfam" id="TIGR00324">
    <property type="entry name" value="endA"/>
    <property type="match status" value="1"/>
</dbReference>
<comment type="similarity">
    <text evidence="2">Belongs to the snRNP Sm proteins family.</text>
</comment>
<proteinExistence type="inferred from homology"/>
<keyword evidence="5" id="KW-0507">mRNA processing</keyword>
<dbReference type="InterPro" id="IPR047575">
    <property type="entry name" value="Sm"/>
</dbReference>
<sequence length="537" mass="61107">CSKTERTQNIDIKPRCVKPRVKGSGGWAFPPHSEVSDLISSVDFLLVVQERRLPAWIENAHLTCVITPKARSSPDLPRRITSPSRIKCLHPRGLALNHPSSLAPDSHLISSLGNGRFRRRCWTEKPGDRTRRLDEHQGDILEVLPHCSSFQPRLESEENVMNVECCNGMFYVWTAEDVQILRTRYRTWVEANGVKIEESLPCALMPEQAQVLLEHGLVRIRRLRNCLPSQESASERQVVVRKKASITDEEAIKIAHAMVKGRKAKALKRKANGEFANAAANRVRATDTQGIEVDEEELAAAVAEVKERKLKGATEKVGYNLPAFRVDDESYDILESPPFPTSEEYRLRLVVYRDLWRKGFYLTEGFKFGCSYLAYEGIPGEDHSHYMVRCIASEDSISPHSVISLSRVASQVRKSIILAIVSYDSLSPYYLKVDWWRVVIKMLFFSFFKSLVGKEVVVELKNDLSICGTLHSVDQYLNMKLTDISVLDADRYPHMYSVKNCFIRGSVVRYVQLPADQVDTQLLQEATRKELQSNKTR</sequence>
<keyword evidence="16" id="KW-1185">Reference proteome</keyword>
<keyword evidence="7" id="KW-0694">RNA-binding</keyword>
<dbReference type="PANTHER" id="PTHR13829:SF2">
    <property type="entry name" value="U6 SNRNA-ASSOCIATED SM-LIKE PROTEIN LSM2"/>
    <property type="match status" value="1"/>
</dbReference>
<dbReference type="Pfam" id="PF01974">
    <property type="entry name" value="tRNA_int_endo"/>
    <property type="match status" value="1"/>
</dbReference>
<dbReference type="InterPro" id="IPR016654">
    <property type="entry name" value="U6_snRNA_Lsm2"/>
</dbReference>
<evidence type="ECO:0000256" key="13">
    <source>
        <dbReference type="ARBA" id="ARBA00083055"/>
    </source>
</evidence>
<evidence type="ECO:0000256" key="14">
    <source>
        <dbReference type="ARBA" id="ARBA00083963"/>
    </source>
</evidence>
<dbReference type="Pfam" id="PF26577">
    <property type="entry name" value="TSEN34_N"/>
    <property type="match status" value="1"/>
</dbReference>
<protein>
    <recommendedName>
        <fullName evidence="12">U6 snRNA-associated Sm-like protein LSm2</fullName>
        <ecNumber evidence="4">4.6.1.16</ecNumber>
    </recommendedName>
    <alternativeName>
        <fullName evidence="13">Protein G7b</fullName>
    </alternativeName>
    <alternativeName>
        <fullName evidence="14">snRNP core Sm-like protein Sm-x5</fullName>
    </alternativeName>
</protein>
<dbReference type="InterPro" id="IPR001163">
    <property type="entry name" value="Sm_dom_euk/arc"/>
</dbReference>
<dbReference type="GO" id="GO:0003723">
    <property type="term" value="F:RNA binding"/>
    <property type="evidence" value="ECO:0007669"/>
    <property type="project" value="UniProtKB-KW"/>
</dbReference>
<dbReference type="GO" id="GO:0000398">
    <property type="term" value="P:mRNA splicing, via spliceosome"/>
    <property type="evidence" value="ECO:0007669"/>
    <property type="project" value="TreeGrafter"/>
</dbReference>
<dbReference type="PANTHER" id="PTHR13829">
    <property type="entry name" value="SNRNP CORE PROTEIN FAMILY MEMBER"/>
    <property type="match status" value="1"/>
</dbReference>
<dbReference type="GO" id="GO:0000932">
    <property type="term" value="C:P-body"/>
    <property type="evidence" value="ECO:0007669"/>
    <property type="project" value="TreeGrafter"/>
</dbReference>
<dbReference type="SMART" id="SM00651">
    <property type="entry name" value="Sm"/>
    <property type="match status" value="1"/>
</dbReference>
<name>A0A1I7YMZ9_9BILA</name>
<keyword evidence="8" id="KW-0508">mRNA splicing</keyword>
<dbReference type="GO" id="GO:1990726">
    <property type="term" value="C:Lsm1-7-Pat1 complex"/>
    <property type="evidence" value="ECO:0007669"/>
    <property type="project" value="TreeGrafter"/>
</dbReference>
<evidence type="ECO:0000256" key="9">
    <source>
        <dbReference type="ARBA" id="ARBA00023242"/>
    </source>
</evidence>